<keyword evidence="3" id="KW-1185">Reference proteome</keyword>
<feature type="compositionally biased region" description="Polar residues" evidence="1">
    <location>
        <begin position="390"/>
        <end position="399"/>
    </location>
</feature>
<feature type="region of interest" description="Disordered" evidence="1">
    <location>
        <begin position="131"/>
        <end position="184"/>
    </location>
</feature>
<proteinExistence type="predicted"/>
<name>A0A812S271_9DINO</name>
<feature type="compositionally biased region" description="Acidic residues" evidence="1">
    <location>
        <begin position="423"/>
        <end position="435"/>
    </location>
</feature>
<dbReference type="AlphaFoldDB" id="A0A812S271"/>
<reference evidence="2" key="1">
    <citation type="submission" date="2021-02" db="EMBL/GenBank/DDBJ databases">
        <authorList>
            <person name="Dougan E. K."/>
            <person name="Rhodes N."/>
            <person name="Thang M."/>
            <person name="Chan C."/>
        </authorList>
    </citation>
    <scope>NUCLEOTIDE SEQUENCE</scope>
</reference>
<evidence type="ECO:0000313" key="2">
    <source>
        <dbReference type="EMBL" id="CAE7460797.1"/>
    </source>
</evidence>
<feature type="compositionally biased region" description="Basic and acidic residues" evidence="1">
    <location>
        <begin position="166"/>
        <end position="176"/>
    </location>
</feature>
<comment type="caution">
    <text evidence="2">The sequence shown here is derived from an EMBL/GenBank/DDBJ whole genome shotgun (WGS) entry which is preliminary data.</text>
</comment>
<dbReference type="Proteomes" id="UP000601435">
    <property type="component" value="Unassembled WGS sequence"/>
</dbReference>
<feature type="region of interest" description="Disordered" evidence="1">
    <location>
        <begin position="363"/>
        <end position="454"/>
    </location>
</feature>
<accession>A0A812S271</accession>
<dbReference type="EMBL" id="CAJNJA010020498">
    <property type="protein sequence ID" value="CAE7460797.1"/>
    <property type="molecule type" value="Genomic_DNA"/>
</dbReference>
<protein>
    <submittedName>
        <fullName evidence="2">Uncharacterized protein</fullName>
    </submittedName>
</protein>
<sequence>MREHLREPWTEAKVLFDGRFSPSGIQDRRRQLTVQQEIESLQMSKTCMALYPMKSIKRILDKTWNREVTFRQTWHGPERFDAIEAKQCLRPIIAKSDCTDCTNELNAKQPPEAQTGASCQDAQEDVCIHHADQSSRLDSNEAGSAGPTVTSERQDCAEASDVAQTEDAKEEPRTSEPGESCILTSRQGSTLLTASWVMRESRQASQGNQLGRIEEPKGYKSALDVLHELSARHPEKSVRRHAHRSDAVIMEHHHIHRHRHRHHRQVKESEEEAMLAALKVPKSSQSEMTLRLPPLNSKHAVAKRKAKGAEALPKGLRIDPRFDEMCELEGVTQSEMLTRWIDARWEAMGYQDSDLAEDVLGKCKDSDCSSGEPRSTKEPSTDSIAESEEGVSSPSTGRSAFSRDEPLERQSPPPSPSPLASAMDDDDDDEEDGVPDIETWMRRYASRGSAEEDE</sequence>
<gene>
    <name evidence="2" type="ORF">SNEC2469_LOCUS12883</name>
</gene>
<evidence type="ECO:0000313" key="3">
    <source>
        <dbReference type="Proteomes" id="UP000601435"/>
    </source>
</evidence>
<dbReference type="OrthoDB" id="414016at2759"/>
<organism evidence="2 3">
    <name type="scientific">Symbiodinium necroappetens</name>
    <dbReference type="NCBI Taxonomy" id="1628268"/>
    <lineage>
        <taxon>Eukaryota</taxon>
        <taxon>Sar</taxon>
        <taxon>Alveolata</taxon>
        <taxon>Dinophyceae</taxon>
        <taxon>Suessiales</taxon>
        <taxon>Symbiodiniaceae</taxon>
        <taxon>Symbiodinium</taxon>
    </lineage>
</organism>
<evidence type="ECO:0000256" key="1">
    <source>
        <dbReference type="SAM" id="MobiDB-lite"/>
    </source>
</evidence>